<feature type="transmembrane region" description="Helical" evidence="11">
    <location>
        <begin position="139"/>
        <end position="164"/>
    </location>
</feature>
<dbReference type="InterPro" id="IPR046342">
    <property type="entry name" value="CBS_dom_sf"/>
</dbReference>
<evidence type="ECO:0000256" key="3">
    <source>
        <dbReference type="ARBA" id="ARBA00022475"/>
    </source>
</evidence>
<name>D4LF06_RUMC1</name>
<keyword evidence="6 10" id="KW-1133">Transmembrane helix</keyword>
<dbReference type="AlphaFoldDB" id="D4LF06"/>
<dbReference type="InterPro" id="IPR036318">
    <property type="entry name" value="FAD-bd_PCMH-like_sf"/>
</dbReference>
<dbReference type="BioCyc" id="RCHA213810:RUM_RS10615-MONOMER"/>
<dbReference type="Pfam" id="PF00571">
    <property type="entry name" value="CBS"/>
    <property type="match status" value="2"/>
</dbReference>
<evidence type="ECO:0000313" key="14">
    <source>
        <dbReference type="EMBL" id="CBL18201.1"/>
    </source>
</evidence>
<evidence type="ECO:0000256" key="8">
    <source>
        <dbReference type="ARBA" id="ARBA00023136"/>
    </source>
</evidence>
<evidence type="ECO:0000259" key="13">
    <source>
        <dbReference type="PROSITE" id="PS51846"/>
    </source>
</evidence>
<dbReference type="FunFam" id="3.10.580.10:FF:000002">
    <property type="entry name" value="Magnesium/cobalt efflux protein CorC"/>
    <property type="match status" value="1"/>
</dbReference>
<evidence type="ECO:0000256" key="9">
    <source>
        <dbReference type="PROSITE-ProRule" id="PRU00703"/>
    </source>
</evidence>
<dbReference type="Gene3D" id="3.10.580.10">
    <property type="entry name" value="CBS-domain"/>
    <property type="match status" value="1"/>
</dbReference>
<evidence type="ECO:0000256" key="10">
    <source>
        <dbReference type="PROSITE-ProRule" id="PRU01193"/>
    </source>
</evidence>
<dbReference type="Proteomes" id="UP000007054">
    <property type="component" value="Chromosome"/>
</dbReference>
<feature type="domain" description="CNNM transmembrane" evidence="13">
    <location>
        <begin position="4"/>
        <end position="208"/>
    </location>
</feature>
<gene>
    <name evidence="14" type="ordered locus">RUM_21860</name>
</gene>
<comment type="similarity">
    <text evidence="2">Belongs to the UPF0053 family.</text>
</comment>
<dbReference type="SUPFAM" id="SSF54631">
    <property type="entry name" value="CBS-domain pair"/>
    <property type="match status" value="1"/>
</dbReference>
<dbReference type="RefSeq" id="WP_015559107.1">
    <property type="nucleotide sequence ID" value="NC_021039.1"/>
</dbReference>
<dbReference type="PANTHER" id="PTHR22777:SF32">
    <property type="entry name" value="UPF0053 INNER MEMBRANE PROTEIN YFJD"/>
    <property type="match status" value="1"/>
</dbReference>
<accession>D4LF06</accession>
<evidence type="ECO:0000259" key="12">
    <source>
        <dbReference type="PROSITE" id="PS51371"/>
    </source>
</evidence>
<proteinExistence type="inferred from homology"/>
<dbReference type="Pfam" id="PF03471">
    <property type="entry name" value="CorC_HlyC"/>
    <property type="match status" value="1"/>
</dbReference>
<dbReference type="InterPro" id="IPR005170">
    <property type="entry name" value="Transptr-assoc_dom"/>
</dbReference>
<feature type="domain" description="CBS" evidence="12">
    <location>
        <begin position="293"/>
        <end position="350"/>
    </location>
</feature>
<evidence type="ECO:0000256" key="6">
    <source>
        <dbReference type="ARBA" id="ARBA00022989"/>
    </source>
</evidence>
<dbReference type="HOGENOM" id="CLU_015237_4_1_9"/>
<evidence type="ECO:0000256" key="11">
    <source>
        <dbReference type="SAM" id="Phobius"/>
    </source>
</evidence>
<organism evidence="14 15">
    <name type="scientific">Ruminococcus champanellensis (strain DSM 18848 / JCM 17042 / KCTC 15320 / 18P13)</name>
    <dbReference type="NCBI Taxonomy" id="213810"/>
    <lineage>
        <taxon>Bacteria</taxon>
        <taxon>Bacillati</taxon>
        <taxon>Bacillota</taxon>
        <taxon>Clostridia</taxon>
        <taxon>Eubacteriales</taxon>
        <taxon>Oscillospiraceae</taxon>
        <taxon>Ruminococcus</taxon>
    </lineage>
</organism>
<evidence type="ECO:0000256" key="2">
    <source>
        <dbReference type="ARBA" id="ARBA00006337"/>
    </source>
</evidence>
<dbReference type="CDD" id="cd04590">
    <property type="entry name" value="CBS_pair_CorC_HlyC_assoc"/>
    <property type="match status" value="1"/>
</dbReference>
<keyword evidence="7 9" id="KW-0129">CBS domain</keyword>
<dbReference type="InterPro" id="IPR016169">
    <property type="entry name" value="FAD-bd_PCMH_sub2"/>
</dbReference>
<dbReference type="SMART" id="SM01091">
    <property type="entry name" value="CorC_HlyC"/>
    <property type="match status" value="1"/>
</dbReference>
<dbReference type="EMBL" id="FP929052">
    <property type="protein sequence ID" value="CBL18201.1"/>
    <property type="molecule type" value="Genomic_DNA"/>
</dbReference>
<dbReference type="InterPro" id="IPR000644">
    <property type="entry name" value="CBS_dom"/>
</dbReference>
<dbReference type="KEGG" id="rch:RUM_21860"/>
<dbReference type="OrthoDB" id="9798188at2"/>
<evidence type="ECO:0000256" key="7">
    <source>
        <dbReference type="ARBA" id="ARBA00023122"/>
    </source>
</evidence>
<evidence type="ECO:0000313" key="15">
    <source>
        <dbReference type="Proteomes" id="UP000007054"/>
    </source>
</evidence>
<dbReference type="PATRIC" id="fig|213810.4.peg.2073"/>
<keyword evidence="3" id="KW-1003">Cell membrane</keyword>
<dbReference type="GO" id="GO:0050660">
    <property type="term" value="F:flavin adenine dinucleotide binding"/>
    <property type="evidence" value="ECO:0007669"/>
    <property type="project" value="InterPro"/>
</dbReference>
<feature type="transmembrane region" description="Helical" evidence="11">
    <location>
        <begin position="106"/>
        <end position="127"/>
    </location>
</feature>
<dbReference type="Gene3D" id="3.30.465.10">
    <property type="match status" value="1"/>
</dbReference>
<dbReference type="GO" id="GO:0005886">
    <property type="term" value="C:plasma membrane"/>
    <property type="evidence" value="ECO:0007669"/>
    <property type="project" value="UniProtKB-SubCell"/>
</dbReference>
<feature type="transmembrane region" description="Helical" evidence="11">
    <location>
        <begin position="6"/>
        <end position="25"/>
    </location>
</feature>
<dbReference type="InterPro" id="IPR002550">
    <property type="entry name" value="CNNM"/>
</dbReference>
<sequence>MEPDGSRIWIYVLLILVFALLKGVYTACEYAVTEVNDSKVKTLAETDSRYARLLKLIEAPQKMMLAFSMQRALSCVMISILAVMLLDAVLDTRLELQLLHGGAAGWIRAGMLAGLLLVTTVLISSLTEQLPKRLVHRHIDGFAVGCVGAVRLLTWVLAPVALLAHGLTFVACKLCGLPTDDVRDSVTEEEIRMMVEAGNETGAIEESEREMINNIFDFGDTVVSEVMTHRTDIIGAELHAKIGDIVYLAINEGVSRIPVYEQTIDNIVGIVYVKDLLCLVGCEHCEDFTLEQFRRDALYMPETCKCREAFEQMTRAKQQMAVISDEYGGTAGIVTMEDLLEEIVGSIQDEYDDEASELEQLPDGGYSVDGAADPEDILPKLGVAVPEDNQYDTMSALMVDLLGRIPEQQERPAVEYQGLKLTVLQTEDNWISRIRVEQLKLAGEPTK</sequence>
<keyword evidence="5" id="KW-0677">Repeat</keyword>
<keyword evidence="8 10" id="KW-0472">Membrane</keyword>
<dbReference type="InterPro" id="IPR044751">
    <property type="entry name" value="Ion_transp-like_CBS"/>
</dbReference>
<feature type="transmembrane region" description="Helical" evidence="11">
    <location>
        <begin position="64"/>
        <end position="86"/>
    </location>
</feature>
<dbReference type="STRING" id="213810.RUM_21860"/>
<protein>
    <submittedName>
        <fullName evidence="14">Hemolysins and related proteins containing CBS domains</fullName>
    </submittedName>
</protein>
<evidence type="ECO:0000256" key="5">
    <source>
        <dbReference type="ARBA" id="ARBA00022737"/>
    </source>
</evidence>
<keyword evidence="4 10" id="KW-0812">Transmembrane</keyword>
<dbReference type="PROSITE" id="PS51371">
    <property type="entry name" value="CBS"/>
    <property type="match status" value="1"/>
</dbReference>
<keyword evidence="15" id="KW-1185">Reference proteome</keyword>
<dbReference type="Pfam" id="PF01595">
    <property type="entry name" value="CNNM"/>
    <property type="match status" value="1"/>
</dbReference>
<evidence type="ECO:0000256" key="4">
    <source>
        <dbReference type="ARBA" id="ARBA00022692"/>
    </source>
</evidence>
<dbReference type="PROSITE" id="PS51846">
    <property type="entry name" value="CNNM"/>
    <property type="match status" value="1"/>
</dbReference>
<comment type="subcellular location">
    <subcellularLocation>
        <location evidence="1">Cell membrane</location>
        <topology evidence="1">Multi-pass membrane protein</topology>
    </subcellularLocation>
</comment>
<dbReference type="GeneID" id="83156841"/>
<dbReference type="SUPFAM" id="SSF56176">
    <property type="entry name" value="FAD-binding/transporter-associated domain-like"/>
    <property type="match status" value="1"/>
</dbReference>
<reference evidence="14" key="2">
    <citation type="submission" date="2010-03" db="EMBL/GenBank/DDBJ databases">
        <authorList>
            <person name="Pajon A."/>
        </authorList>
    </citation>
    <scope>NUCLEOTIDE SEQUENCE</scope>
    <source>
        <strain evidence="14">Type strain: 18P13</strain>
    </source>
</reference>
<dbReference type="PANTHER" id="PTHR22777">
    <property type="entry name" value="HEMOLYSIN-RELATED"/>
    <property type="match status" value="1"/>
</dbReference>
<reference evidence="14" key="1">
    <citation type="submission" date="2010-03" db="EMBL/GenBank/DDBJ databases">
        <title>The genome sequence of Ruminococcus sp. 18P13.</title>
        <authorList>
            <consortium name="metaHIT consortium -- http://www.metahit.eu/"/>
            <person name="Pajon A."/>
            <person name="Turner K."/>
            <person name="Parkhill J."/>
            <person name="Bernalier A."/>
        </authorList>
    </citation>
    <scope>NUCLEOTIDE SEQUENCE [LARGE SCALE GENOMIC DNA]</scope>
    <source>
        <strain evidence="14">Type strain: 18P13</strain>
    </source>
</reference>
<evidence type="ECO:0000256" key="1">
    <source>
        <dbReference type="ARBA" id="ARBA00004651"/>
    </source>
</evidence>